<dbReference type="STRING" id="31234.E3LF54"/>
<evidence type="ECO:0000313" key="2">
    <source>
        <dbReference type="EMBL" id="EFO86150.1"/>
    </source>
</evidence>
<dbReference type="OrthoDB" id="5789975at2759"/>
<dbReference type="eggNOG" id="ENOG502SZXF">
    <property type="taxonomic scope" value="Eukaryota"/>
</dbReference>
<organism evidence="3">
    <name type="scientific">Caenorhabditis remanei</name>
    <name type="common">Caenorhabditis vulgaris</name>
    <dbReference type="NCBI Taxonomy" id="31234"/>
    <lineage>
        <taxon>Eukaryota</taxon>
        <taxon>Metazoa</taxon>
        <taxon>Ecdysozoa</taxon>
        <taxon>Nematoda</taxon>
        <taxon>Chromadorea</taxon>
        <taxon>Rhabditida</taxon>
        <taxon>Rhabditina</taxon>
        <taxon>Rhabditomorpha</taxon>
        <taxon>Rhabditoidea</taxon>
        <taxon>Rhabditidae</taxon>
        <taxon>Peloderinae</taxon>
        <taxon>Caenorhabditis</taxon>
    </lineage>
</organism>
<dbReference type="FunCoup" id="E3LF54">
    <property type="interactions" value="411"/>
</dbReference>
<sequence length="577" mass="67792">MRYGKVYFYDRMGNREPNEADKIREALDNFDAPRFRPPDEPRMMKNYTTQFSPLDTPPPISGNGTPPGAGMHQFLSESNREMMMDLPANISNFGRDDGSLILPANLMGGDETSIPNIDRYRMDLPSEIYPNDPMPRGISTPPMDMKFNLGENIGRDVDRGVMKGFGGERQYADPMIEMEQKLGNIRFETEEEKRGKLITKFEENDYYGHEICAQCQAEDEYMERMRRQAEEERRKYDETMKRAKMYEDLTREKEETFKREEAERNKALRDHIDRVNAEMIELKKRRPKSPVVSVPLLNFQNICFLFQQKNYIFRHESPRIRDAEQRTRKDVYRAELDRQVEEKRLRRIAEFEKNEAIDATSNARAALEFANAREAERKSIEHAKEMARKQLEFQMEMARVGAPSDKNWLWWAERPDEHGWRDARLKGLKHTNQVERNQTIKQSIGMLEEFKARQAHDDMVMRDNRRAKYDKLRDQLHENSKMLYPLTKTESRPIIVQPDPRVEASWREAHEKYDKKFAVLQDNAMKSISGAALDGVAHATTSCRRCARCARPLERKTTIVVNRGETILPHQTNWHRS</sequence>
<dbReference type="OMA" id="RHESPRI"/>
<dbReference type="InParanoid" id="E3LF54"/>
<dbReference type="HOGENOM" id="CLU_486835_0_0_1"/>
<dbReference type="EMBL" id="DS268408">
    <property type="protein sequence ID" value="EFO86150.1"/>
    <property type="molecule type" value="Genomic_DNA"/>
</dbReference>
<protein>
    <submittedName>
        <fullName evidence="2">Uncharacterized protein</fullName>
    </submittedName>
</protein>
<accession>E3LF54</accession>
<dbReference type="AlphaFoldDB" id="E3LF54"/>
<reference evidence="2" key="1">
    <citation type="submission" date="2007-07" db="EMBL/GenBank/DDBJ databases">
        <title>PCAP assembly of the Caenorhabditis remanei genome.</title>
        <authorList>
            <consortium name="The Caenorhabditis remanei Sequencing Consortium"/>
            <person name="Wilson R.K."/>
        </authorList>
    </citation>
    <scope>NUCLEOTIDE SEQUENCE [LARGE SCALE GENOMIC DNA]</scope>
    <source>
        <strain evidence="2">PB4641</strain>
    </source>
</reference>
<keyword evidence="1" id="KW-0175">Coiled coil</keyword>
<dbReference type="Proteomes" id="UP000008281">
    <property type="component" value="Unassembled WGS sequence"/>
</dbReference>
<keyword evidence="3" id="KW-1185">Reference proteome</keyword>
<feature type="coiled-coil region" evidence="1">
    <location>
        <begin position="215"/>
        <end position="285"/>
    </location>
</feature>
<gene>
    <name evidence="2" type="ORF">CRE_01728</name>
</gene>
<proteinExistence type="predicted"/>
<name>E3LF54_CAERE</name>
<evidence type="ECO:0000256" key="1">
    <source>
        <dbReference type="SAM" id="Coils"/>
    </source>
</evidence>
<evidence type="ECO:0000313" key="3">
    <source>
        <dbReference type="Proteomes" id="UP000008281"/>
    </source>
</evidence>